<evidence type="ECO:0000313" key="2">
    <source>
        <dbReference type="Proteomes" id="UP001200022"/>
    </source>
</evidence>
<name>A0ABS9IFT0_9FLAO</name>
<reference evidence="1 2" key="1">
    <citation type="submission" date="2022-01" db="EMBL/GenBank/DDBJ databases">
        <title>Draft genome sequence of Sabulilitoribacter multivorans KCTC 32326.</title>
        <authorList>
            <person name="Oh J.-S."/>
        </authorList>
    </citation>
    <scope>NUCLEOTIDE SEQUENCE [LARGE SCALE GENOMIC DNA]</scope>
    <source>
        <strain evidence="1 2">M-M16</strain>
    </source>
</reference>
<dbReference type="Proteomes" id="UP001200022">
    <property type="component" value="Unassembled WGS sequence"/>
</dbReference>
<organism evidence="1 2">
    <name type="scientific">Flaviramulus multivorans</name>
    <dbReference type="NCBI Taxonomy" id="1304750"/>
    <lineage>
        <taxon>Bacteria</taxon>
        <taxon>Pseudomonadati</taxon>
        <taxon>Bacteroidota</taxon>
        <taxon>Flavobacteriia</taxon>
        <taxon>Flavobacteriales</taxon>
        <taxon>Flavobacteriaceae</taxon>
        <taxon>Flaviramulus</taxon>
    </lineage>
</organism>
<dbReference type="RefSeq" id="WP_237229755.1">
    <property type="nucleotide sequence ID" value="NZ_JAKKDV010000001.1"/>
</dbReference>
<sequence>MSNLQKAHTSAEVILDKTLRSTQGSRQFINRFNNWTIESNVIWNKRKFKLHIKCRNSSLFQEFPTCYIKRSVFLEIISRSEMLKFSGEKSKYTDFLHTDYLVLQLLDFRCSKIGLEGKNFVFKGNIKRKNIEELSDLYWSLEEVCLNFNSFLESVKQN</sequence>
<gene>
    <name evidence="1" type="ORF">L3X39_02020</name>
</gene>
<keyword evidence="2" id="KW-1185">Reference proteome</keyword>
<protein>
    <submittedName>
        <fullName evidence="1">Uncharacterized protein</fullName>
    </submittedName>
</protein>
<dbReference type="EMBL" id="JAKKDV010000001">
    <property type="protein sequence ID" value="MCF7559398.1"/>
    <property type="molecule type" value="Genomic_DNA"/>
</dbReference>
<proteinExistence type="predicted"/>
<accession>A0ABS9IFT0</accession>
<comment type="caution">
    <text evidence="1">The sequence shown here is derived from an EMBL/GenBank/DDBJ whole genome shotgun (WGS) entry which is preliminary data.</text>
</comment>
<evidence type="ECO:0000313" key="1">
    <source>
        <dbReference type="EMBL" id="MCF7559398.1"/>
    </source>
</evidence>